<reference evidence="7" key="1">
    <citation type="submission" date="2005-10" db="EMBL/GenBank/DDBJ databases">
        <authorList>
            <person name="Loftus B.J."/>
            <person name="Nene V.M."/>
            <person name="Hannick L.I."/>
            <person name="Bidwell S."/>
            <person name="Haas B."/>
            <person name="Amedeo P."/>
            <person name="Orvis J."/>
            <person name="Wortman J.R."/>
            <person name="White O.R."/>
            <person name="Salzberg S."/>
            <person name="Shumway M."/>
            <person name="Koo H."/>
            <person name="Zhao Y."/>
            <person name="Holmes M."/>
            <person name="Miller J."/>
            <person name="Schatz M."/>
            <person name="Pop M."/>
            <person name="Pai G."/>
            <person name="Utterback T."/>
            <person name="Rogers Y.-H."/>
            <person name="Kravitz S."/>
            <person name="Fraser C.M."/>
        </authorList>
    </citation>
    <scope>NUCLEOTIDE SEQUENCE</scope>
    <source>
        <strain evidence="7">Liverpool</strain>
    </source>
</reference>
<gene>
    <name evidence="7" type="ORF">AaeL_AAEL002603</name>
</gene>
<feature type="domain" description="Lipase" evidence="6">
    <location>
        <begin position="88"/>
        <end position="342"/>
    </location>
</feature>
<dbReference type="PRINTS" id="PR00821">
    <property type="entry name" value="TAGLIPASE"/>
</dbReference>
<comment type="similarity">
    <text evidence="2 4">Belongs to the AB hydrolase superfamily. Lipase family.</text>
</comment>
<dbReference type="InterPro" id="IPR013818">
    <property type="entry name" value="Lipase"/>
</dbReference>
<evidence type="ECO:0000256" key="5">
    <source>
        <dbReference type="SAM" id="SignalP"/>
    </source>
</evidence>
<keyword evidence="3" id="KW-0964">Secreted</keyword>
<dbReference type="PANTHER" id="PTHR11610">
    <property type="entry name" value="LIPASE"/>
    <property type="match status" value="1"/>
</dbReference>
<sequence>MSPMLVSVLVLVGLFGRIECGLLDMFDANSDYNLAQSMDTVFGALQNDISYMLTGDLTTTVEEDVSFWCSNGSSIALKQTRLNDSSLSRKIDISKEVIFVIHGWLDDISRMWFQQLAQDVLKYTGSNVCAVNWGHLARYRYYRTAVNHTVMVSGYLTKFVQYLESAGVPLSNITMVGHSMGAQISGQVGYNLGGKIGRIYGLDPAGPCFTLPRDRGMQYRLDRSDAMYVQTIITSRLTIGVGVGDGHENFYPNGGVSPQTNCVIPLTSDAEFAGQILCSHMHAATLFRLALNPANVYRGKKCINWPAYMLSFCGLNKANLLGIRSDRSGGDYFLRTSAFSPYTVRF</sequence>
<reference evidence="7" key="3">
    <citation type="submission" date="2012-09" db="EMBL/GenBank/DDBJ databases">
        <authorList>
            <consortium name="VectorBase"/>
        </authorList>
    </citation>
    <scope>NUCLEOTIDE SEQUENCE</scope>
    <source>
        <strain evidence="7">Liverpool</strain>
    </source>
</reference>
<dbReference type="OrthoDB" id="199913at2759"/>
<evidence type="ECO:0000313" key="8">
    <source>
        <dbReference type="Proteomes" id="UP000682892"/>
    </source>
</evidence>
<dbReference type="InterPro" id="IPR029058">
    <property type="entry name" value="AB_hydrolase_fold"/>
</dbReference>
<dbReference type="AlphaFoldDB" id="A0A1S4FTU4"/>
<dbReference type="Pfam" id="PF00151">
    <property type="entry name" value="Lipase"/>
    <property type="match status" value="1"/>
</dbReference>
<evidence type="ECO:0000256" key="2">
    <source>
        <dbReference type="ARBA" id="ARBA00010701"/>
    </source>
</evidence>
<dbReference type="HOGENOM" id="CLU_027171_2_3_1"/>
<dbReference type="GO" id="GO:0016298">
    <property type="term" value="F:lipase activity"/>
    <property type="evidence" value="ECO:0007669"/>
    <property type="project" value="InterPro"/>
</dbReference>
<feature type="signal peptide" evidence="5">
    <location>
        <begin position="1"/>
        <end position="20"/>
    </location>
</feature>
<dbReference type="PANTHER" id="PTHR11610:SF178">
    <property type="entry name" value="LIPASE MEMBER H-A-LIKE PROTEIN"/>
    <property type="match status" value="1"/>
</dbReference>
<feature type="chain" id="PRO_5036494554" evidence="5">
    <location>
        <begin position="21"/>
        <end position="346"/>
    </location>
</feature>
<protein>
    <submittedName>
        <fullName evidence="7">AAEL002603-PA</fullName>
    </submittedName>
</protein>
<evidence type="ECO:0000313" key="7">
    <source>
        <dbReference type="EMBL" id="EAT46158.1"/>
    </source>
</evidence>
<dbReference type="Proteomes" id="UP000682892">
    <property type="component" value="Unassembled WGS sequence"/>
</dbReference>
<dbReference type="Gene3D" id="3.40.50.1820">
    <property type="entry name" value="alpha/beta hydrolase"/>
    <property type="match status" value="1"/>
</dbReference>
<dbReference type="SUPFAM" id="SSF53474">
    <property type="entry name" value="alpha/beta-Hydrolases"/>
    <property type="match status" value="1"/>
</dbReference>
<reference evidence="7" key="2">
    <citation type="journal article" date="2007" name="Science">
        <title>Genome sequence of Aedes aegypti, a major arbovirus vector.</title>
        <authorList>
            <person name="Nene V."/>
            <person name="Wortman J.R."/>
            <person name="Lawson D."/>
            <person name="Haas B."/>
            <person name="Kodira C."/>
            <person name="Tu Z.J."/>
            <person name="Loftus B."/>
            <person name="Xi Z."/>
            <person name="Megy K."/>
            <person name="Grabherr M."/>
            <person name="Ren Q."/>
            <person name="Zdobnov E.M."/>
            <person name="Lobo N.F."/>
            <person name="Campbell K.S."/>
            <person name="Brown S.E."/>
            <person name="Bonaldo M.F."/>
            <person name="Zhu J."/>
            <person name="Sinkins S.P."/>
            <person name="Hogenkamp D.G."/>
            <person name="Amedeo P."/>
            <person name="Arensburger P."/>
            <person name="Atkinson P.W."/>
            <person name="Bidwell S."/>
            <person name="Biedler J."/>
            <person name="Birney E."/>
            <person name="Bruggner R.V."/>
            <person name="Costas J."/>
            <person name="Coy M.R."/>
            <person name="Crabtree J."/>
            <person name="Crawford M."/>
            <person name="Debruyn B."/>
            <person name="Decaprio D."/>
            <person name="Eiglmeier K."/>
            <person name="Eisenstadt E."/>
            <person name="El-Dorry H."/>
            <person name="Gelbart W.M."/>
            <person name="Gomes S.L."/>
            <person name="Hammond M."/>
            <person name="Hannick L.I."/>
            <person name="Hogan J.R."/>
            <person name="Holmes M.H."/>
            <person name="Jaffe D."/>
            <person name="Johnston J.S."/>
            <person name="Kennedy R.C."/>
            <person name="Koo H."/>
            <person name="Kravitz S."/>
            <person name="Kriventseva E.V."/>
            <person name="Kulp D."/>
            <person name="Labutti K."/>
            <person name="Lee E."/>
            <person name="Li S."/>
            <person name="Lovin D.D."/>
            <person name="Mao C."/>
            <person name="Mauceli E."/>
            <person name="Menck C.F."/>
            <person name="Miller J.R."/>
            <person name="Montgomery P."/>
            <person name="Mori A."/>
            <person name="Nascimento A.L."/>
            <person name="Naveira H.F."/>
            <person name="Nusbaum C."/>
            <person name="O'leary S."/>
            <person name="Orvis J."/>
            <person name="Pertea M."/>
            <person name="Quesneville H."/>
            <person name="Reidenbach K.R."/>
            <person name="Rogers Y.H."/>
            <person name="Roth C.W."/>
            <person name="Schneider J.R."/>
            <person name="Schatz M."/>
            <person name="Shumway M."/>
            <person name="Stanke M."/>
            <person name="Stinson E.O."/>
            <person name="Tubio J.M."/>
            <person name="Vanzee J.P."/>
            <person name="Verjovski-Almeida S."/>
            <person name="Werner D."/>
            <person name="White O."/>
            <person name="Wyder S."/>
            <person name="Zeng Q."/>
            <person name="Zhao Q."/>
            <person name="Zhao Y."/>
            <person name="Hill C.A."/>
            <person name="Raikhel A.S."/>
            <person name="Soares M.B."/>
            <person name="Knudson D.L."/>
            <person name="Lee N.H."/>
            <person name="Galagan J."/>
            <person name="Salzberg S.L."/>
            <person name="Paulsen I.T."/>
            <person name="Dimopoulos G."/>
            <person name="Collins F.H."/>
            <person name="Birren B."/>
            <person name="Fraser-Liggett C.M."/>
            <person name="Severson D.W."/>
        </authorList>
    </citation>
    <scope>NUCLEOTIDE SEQUENCE [LARGE SCALE GENOMIC DNA]</scope>
    <source>
        <strain evidence="7">Liverpool</strain>
    </source>
</reference>
<dbReference type="InterPro" id="IPR000734">
    <property type="entry name" value="TAG_lipase"/>
</dbReference>
<evidence type="ECO:0000256" key="4">
    <source>
        <dbReference type="RuleBase" id="RU004262"/>
    </source>
</evidence>
<dbReference type="GO" id="GO:0016042">
    <property type="term" value="P:lipid catabolic process"/>
    <property type="evidence" value="ECO:0007669"/>
    <property type="project" value="TreeGrafter"/>
</dbReference>
<organism evidence="7 8">
    <name type="scientific">Aedes aegypti</name>
    <name type="common">Yellowfever mosquito</name>
    <name type="synonym">Culex aegypti</name>
    <dbReference type="NCBI Taxonomy" id="7159"/>
    <lineage>
        <taxon>Eukaryota</taxon>
        <taxon>Metazoa</taxon>
        <taxon>Ecdysozoa</taxon>
        <taxon>Arthropoda</taxon>
        <taxon>Hexapoda</taxon>
        <taxon>Insecta</taxon>
        <taxon>Pterygota</taxon>
        <taxon>Neoptera</taxon>
        <taxon>Endopterygota</taxon>
        <taxon>Diptera</taxon>
        <taxon>Nematocera</taxon>
        <taxon>Culicoidea</taxon>
        <taxon>Culicidae</taxon>
        <taxon>Culicinae</taxon>
        <taxon>Aedini</taxon>
        <taxon>Aedes</taxon>
        <taxon>Stegomyia</taxon>
    </lineage>
</organism>
<dbReference type="OMA" id="FENSMAC"/>
<evidence type="ECO:0000259" key="6">
    <source>
        <dbReference type="Pfam" id="PF00151"/>
    </source>
</evidence>
<evidence type="ECO:0000256" key="1">
    <source>
        <dbReference type="ARBA" id="ARBA00004613"/>
    </source>
</evidence>
<dbReference type="GO" id="GO:0005615">
    <property type="term" value="C:extracellular space"/>
    <property type="evidence" value="ECO:0007669"/>
    <property type="project" value="TreeGrafter"/>
</dbReference>
<proteinExistence type="inferred from homology"/>
<evidence type="ECO:0000256" key="3">
    <source>
        <dbReference type="ARBA" id="ARBA00022525"/>
    </source>
</evidence>
<name>A0A1S4FTU4_AEDAE</name>
<comment type="subcellular location">
    <subcellularLocation>
        <location evidence="1">Secreted</location>
    </subcellularLocation>
</comment>
<keyword evidence="5" id="KW-0732">Signal</keyword>
<accession>A0A1S4FTU4</accession>
<dbReference type="EMBL" id="CH477246">
    <property type="protein sequence ID" value="EAT46158.1"/>
    <property type="molecule type" value="Genomic_DNA"/>
</dbReference>